<accession>A0A6G0QXS5</accession>
<organism evidence="3 4">
    <name type="scientific">Phytophthora fragariae</name>
    <dbReference type="NCBI Taxonomy" id="53985"/>
    <lineage>
        <taxon>Eukaryota</taxon>
        <taxon>Sar</taxon>
        <taxon>Stramenopiles</taxon>
        <taxon>Oomycota</taxon>
        <taxon>Peronosporomycetes</taxon>
        <taxon>Peronosporales</taxon>
        <taxon>Peronosporaceae</taxon>
        <taxon>Phytophthora</taxon>
    </lineage>
</organism>
<feature type="coiled-coil region" evidence="1">
    <location>
        <begin position="380"/>
        <end position="414"/>
    </location>
</feature>
<feature type="compositionally biased region" description="Basic and acidic residues" evidence="2">
    <location>
        <begin position="1"/>
        <end position="13"/>
    </location>
</feature>
<dbReference type="EMBL" id="QXFY01001844">
    <property type="protein sequence ID" value="KAE9308250.1"/>
    <property type="molecule type" value="Genomic_DNA"/>
</dbReference>
<feature type="compositionally biased region" description="Basic and acidic residues" evidence="2">
    <location>
        <begin position="27"/>
        <end position="52"/>
    </location>
</feature>
<reference evidence="3 4" key="1">
    <citation type="submission" date="2018-09" db="EMBL/GenBank/DDBJ databases">
        <title>Genomic investigation of the strawberry pathogen Phytophthora fragariae indicates pathogenicity is determined by transcriptional variation in three key races.</title>
        <authorList>
            <person name="Adams T.M."/>
            <person name="Armitage A.D."/>
            <person name="Sobczyk M.K."/>
            <person name="Bates H.J."/>
            <person name="Dunwell J.M."/>
            <person name="Nellist C.F."/>
            <person name="Harrison R.J."/>
        </authorList>
    </citation>
    <scope>NUCLEOTIDE SEQUENCE [LARGE SCALE GENOMIC DNA]</scope>
    <source>
        <strain evidence="3 4">NOV-77</strain>
    </source>
</reference>
<comment type="caution">
    <text evidence="3">The sequence shown here is derived from an EMBL/GenBank/DDBJ whole genome shotgun (WGS) entry which is preliminary data.</text>
</comment>
<keyword evidence="1" id="KW-0175">Coiled coil</keyword>
<evidence type="ECO:0000256" key="2">
    <source>
        <dbReference type="SAM" id="MobiDB-lite"/>
    </source>
</evidence>
<sequence length="623" mass="70076">MQASHEQSDDRANKPQFASSPSQHEQTSNDRDNVLRPESTTKRTVEKEEEAATKSSVEPESAAKRSVEEEEKEEVAAECSAEKEEAATKSSVEEDKEEVAAETSVEEKEEEDAVESSVEEKEEAVTESNPRRRRGGAAADSDRVRSSESTTERSVVGKEEDATESSVEKKEEAATESNPRRSIVVATRLRDGALSEHGSSQKLLAIEGQVENMVNQFWSRTESLAKEYAALQDAHVQGEALLAAQASTQQGVQLLAEHQHVTSLQFQQDLHDTRATLNTLARMQAEHDARMELAVKDRLEALTLQTQQEMSRIRVMVDEMKRAQTERQAAVNRALDALVEQVTAIAVKEREKEGNVERRVREVYESLSGEWYNRIDKKACDVVETRLAASEKRVSAAEQELTEISCNVDKALNAVESRLASHMQSTREKDLLELKRDFVAESDQLCCERMRATQRAMHNHISGVVKQLEKRLLGDMQSRIDNITSAVNQQQLDVWRLEFKTEMDSLNTRLKCMEQITAKKPFETSVQQRHNYRSTLKRGLRASRSTTHQRTEEAKTEKASRNIGSTPRKHVRQRPFVGKGAPTPRHRLSAVIKEVQREVQMRAEARAVVIERSAPSQASGGIV</sequence>
<proteinExistence type="predicted"/>
<dbReference type="Proteomes" id="UP000486351">
    <property type="component" value="Unassembled WGS sequence"/>
</dbReference>
<gene>
    <name evidence="3" type="ORF">PF008_g21018</name>
</gene>
<feature type="compositionally biased region" description="Polar residues" evidence="2">
    <location>
        <begin position="16"/>
        <end position="26"/>
    </location>
</feature>
<name>A0A6G0QXS5_9STRA</name>
<feature type="region of interest" description="Disordered" evidence="2">
    <location>
        <begin position="527"/>
        <end position="585"/>
    </location>
</feature>
<protein>
    <submittedName>
        <fullName evidence="3">Uncharacterized protein</fullName>
    </submittedName>
</protein>
<evidence type="ECO:0000256" key="1">
    <source>
        <dbReference type="SAM" id="Coils"/>
    </source>
</evidence>
<feature type="compositionally biased region" description="Basic and acidic residues" evidence="2">
    <location>
        <begin position="155"/>
        <end position="173"/>
    </location>
</feature>
<feature type="compositionally biased region" description="Basic and acidic residues" evidence="2">
    <location>
        <begin position="80"/>
        <end position="93"/>
    </location>
</feature>
<feature type="region of interest" description="Disordered" evidence="2">
    <location>
        <begin position="1"/>
        <end position="183"/>
    </location>
</feature>
<dbReference type="AlphaFoldDB" id="A0A6G0QXS5"/>
<feature type="compositionally biased region" description="Basic residues" evidence="2">
    <location>
        <begin position="530"/>
        <end position="541"/>
    </location>
</feature>
<feature type="compositionally biased region" description="Basic and acidic residues" evidence="2">
    <location>
        <begin position="549"/>
        <end position="560"/>
    </location>
</feature>
<evidence type="ECO:0000313" key="4">
    <source>
        <dbReference type="Proteomes" id="UP000486351"/>
    </source>
</evidence>
<evidence type="ECO:0000313" key="3">
    <source>
        <dbReference type="EMBL" id="KAE9308250.1"/>
    </source>
</evidence>